<evidence type="ECO:0000313" key="3">
    <source>
        <dbReference type="Proteomes" id="UP000247498"/>
    </source>
</evidence>
<feature type="compositionally biased region" description="Low complexity" evidence="1">
    <location>
        <begin position="169"/>
        <end position="190"/>
    </location>
</feature>
<feature type="region of interest" description="Disordered" evidence="1">
    <location>
        <begin position="28"/>
        <end position="52"/>
    </location>
</feature>
<name>A0A2V0PDJ2_9CHLO</name>
<protein>
    <recommendedName>
        <fullName evidence="4">YggT family protein</fullName>
    </recommendedName>
</protein>
<dbReference type="STRING" id="307507.A0A2V0PDJ2"/>
<evidence type="ECO:0008006" key="4">
    <source>
        <dbReference type="Google" id="ProtNLM"/>
    </source>
</evidence>
<accession>A0A2V0PDJ2</accession>
<dbReference type="AlphaFoldDB" id="A0A2V0PDJ2"/>
<dbReference type="PANTHER" id="PTHR33219:SF14">
    <property type="entry name" value="PROTEIN COFACTOR ASSEMBLY OF COMPLEX C SUBUNIT B CCB3, CHLOROPLASTIC-RELATED"/>
    <property type="match status" value="1"/>
</dbReference>
<feature type="region of interest" description="Disordered" evidence="1">
    <location>
        <begin position="163"/>
        <end position="190"/>
    </location>
</feature>
<dbReference type="Proteomes" id="UP000247498">
    <property type="component" value="Unassembled WGS sequence"/>
</dbReference>
<dbReference type="OrthoDB" id="2066at2759"/>
<dbReference type="PANTHER" id="PTHR33219">
    <property type="entry name" value="YLMG HOMOLOG PROTEIN 2, CHLOROPLASTIC"/>
    <property type="match status" value="1"/>
</dbReference>
<evidence type="ECO:0000313" key="2">
    <source>
        <dbReference type="EMBL" id="GBF97921.1"/>
    </source>
</evidence>
<dbReference type="InParanoid" id="A0A2V0PDJ2"/>
<organism evidence="2 3">
    <name type="scientific">Raphidocelis subcapitata</name>
    <dbReference type="NCBI Taxonomy" id="307507"/>
    <lineage>
        <taxon>Eukaryota</taxon>
        <taxon>Viridiplantae</taxon>
        <taxon>Chlorophyta</taxon>
        <taxon>core chlorophytes</taxon>
        <taxon>Chlorophyceae</taxon>
        <taxon>CS clade</taxon>
        <taxon>Sphaeropleales</taxon>
        <taxon>Selenastraceae</taxon>
        <taxon>Raphidocelis</taxon>
    </lineage>
</organism>
<keyword evidence="3" id="KW-1185">Reference proteome</keyword>
<dbReference type="GO" id="GO:0016020">
    <property type="term" value="C:membrane"/>
    <property type="evidence" value="ECO:0007669"/>
    <property type="project" value="InterPro"/>
</dbReference>
<comment type="caution">
    <text evidence="2">The sequence shown here is derived from an EMBL/GenBank/DDBJ whole genome shotgun (WGS) entry which is preliminary data.</text>
</comment>
<gene>
    <name evidence="2" type="ORF">Rsub_10594</name>
</gene>
<proteinExistence type="predicted"/>
<reference evidence="2 3" key="1">
    <citation type="journal article" date="2018" name="Sci. Rep.">
        <title>Raphidocelis subcapitata (=Pseudokirchneriella subcapitata) provides an insight into genome evolution and environmental adaptations in the Sphaeropleales.</title>
        <authorList>
            <person name="Suzuki S."/>
            <person name="Yamaguchi H."/>
            <person name="Nakajima N."/>
            <person name="Kawachi M."/>
        </authorList>
    </citation>
    <scope>NUCLEOTIDE SEQUENCE [LARGE SCALE GENOMIC DNA]</scope>
    <source>
        <strain evidence="2 3">NIES-35</strain>
    </source>
</reference>
<dbReference type="GO" id="GO:0010020">
    <property type="term" value="P:chloroplast fission"/>
    <property type="evidence" value="ECO:0007669"/>
    <property type="project" value="TreeGrafter"/>
</dbReference>
<dbReference type="Pfam" id="PF02325">
    <property type="entry name" value="CCB3_YggT"/>
    <property type="match status" value="1"/>
</dbReference>
<evidence type="ECO:0000256" key="1">
    <source>
        <dbReference type="SAM" id="MobiDB-lite"/>
    </source>
</evidence>
<dbReference type="EMBL" id="BDRX01000111">
    <property type="protein sequence ID" value="GBF97921.1"/>
    <property type="molecule type" value="Genomic_DNA"/>
</dbReference>
<sequence length="226" mass="24076">METHPIVEQFGRLQRWAVGALQPARGLLQGQPPQGPSLPGRPAAPRHAPASDRAAPAVALRRRAAPFAAIIPGDTVVEQVISTGLYNFINLYNTALIIRLVLTWFPNPPEAFVTPLATVCDPYLNLFRGVVPPIGGTLDLSPILAFLVLNVFQGTAAALPCELPPEGTPPAGAAPGAPKQQQLQRRAPPAAAMSLFAPSSRYQQAWARRVVAQQQRRLAGEARASA</sequence>
<dbReference type="InterPro" id="IPR003425">
    <property type="entry name" value="CCB3/YggT"/>
</dbReference>